<evidence type="ECO:0000259" key="2">
    <source>
        <dbReference type="Pfam" id="PF08327"/>
    </source>
</evidence>
<dbReference type="SUPFAM" id="SSF55961">
    <property type="entry name" value="Bet v1-like"/>
    <property type="match status" value="1"/>
</dbReference>
<comment type="similarity">
    <text evidence="1">Belongs to the AHA1 family.</text>
</comment>
<keyword evidence="4" id="KW-1185">Reference proteome</keyword>
<evidence type="ECO:0000313" key="4">
    <source>
        <dbReference type="Proteomes" id="UP000251002"/>
    </source>
</evidence>
<feature type="domain" description="Activator of Hsp90 ATPase homologue 1/2-like C-terminal" evidence="2">
    <location>
        <begin position="23"/>
        <end position="160"/>
    </location>
</feature>
<name>A0A365KY32_9BACL</name>
<dbReference type="InterPro" id="IPR013538">
    <property type="entry name" value="ASHA1/2-like_C"/>
</dbReference>
<reference evidence="3 4" key="1">
    <citation type="submission" date="2018-06" db="EMBL/GenBank/DDBJ databases">
        <title>The draft genome sequences of strains SCU63 and S1.</title>
        <authorList>
            <person name="Gan L."/>
        </authorList>
    </citation>
    <scope>NUCLEOTIDE SEQUENCE [LARGE SCALE GENOMIC DNA]</scope>
    <source>
        <strain evidence="3 4">SCU63</strain>
    </source>
</reference>
<accession>A0A365KY32</accession>
<sequence length="172" mass="20107">MSTKGTRTRTEGRELIMERIFEAPKELVYEAHVSPDRINRWWGPTGWETHSYEMAVEPNGIWHYCMRSSEDGQESWGKATYQEVVPTERLVYEDAFADQYGNELSGMPKMLVQLDFSEESNQTKLTSRTRFESEEELQKIIDMQAVEGMSETYDRLAEYLNDLQKNKEEGQS</sequence>
<gene>
    <name evidence="3" type="ORF">DP120_10365</name>
</gene>
<organism evidence="3 4">
    <name type="scientific">Planococcus halotolerans</name>
    <dbReference type="NCBI Taxonomy" id="2233542"/>
    <lineage>
        <taxon>Bacteria</taxon>
        <taxon>Bacillati</taxon>
        <taxon>Bacillota</taxon>
        <taxon>Bacilli</taxon>
        <taxon>Bacillales</taxon>
        <taxon>Caryophanaceae</taxon>
        <taxon>Planococcus</taxon>
    </lineage>
</organism>
<comment type="caution">
    <text evidence="3">The sequence shown here is derived from an EMBL/GenBank/DDBJ whole genome shotgun (WGS) entry which is preliminary data.</text>
</comment>
<dbReference type="EMBL" id="QLZR01000003">
    <property type="protein sequence ID" value="RAZ77873.1"/>
    <property type="molecule type" value="Genomic_DNA"/>
</dbReference>
<dbReference type="InterPro" id="IPR023393">
    <property type="entry name" value="START-like_dom_sf"/>
</dbReference>
<evidence type="ECO:0000256" key="1">
    <source>
        <dbReference type="ARBA" id="ARBA00006817"/>
    </source>
</evidence>
<dbReference type="AlphaFoldDB" id="A0A365KY32"/>
<dbReference type="RefSeq" id="WP_112223600.1">
    <property type="nucleotide sequence ID" value="NZ_CP047673.1"/>
</dbReference>
<dbReference type="Pfam" id="PF08327">
    <property type="entry name" value="AHSA1"/>
    <property type="match status" value="1"/>
</dbReference>
<evidence type="ECO:0000313" key="3">
    <source>
        <dbReference type="EMBL" id="RAZ77873.1"/>
    </source>
</evidence>
<dbReference type="Gene3D" id="3.30.530.20">
    <property type="match status" value="1"/>
</dbReference>
<protein>
    <submittedName>
        <fullName evidence="3">SRPBCC domain-containing protein</fullName>
    </submittedName>
</protein>
<dbReference type="Proteomes" id="UP000251002">
    <property type="component" value="Unassembled WGS sequence"/>
</dbReference>
<proteinExistence type="inferred from homology"/>